<evidence type="ECO:0000313" key="2">
    <source>
        <dbReference type="Proteomes" id="UP001231649"/>
    </source>
</evidence>
<proteinExistence type="predicted"/>
<organism evidence="1 2">
    <name type="scientific">Mythimna loreyi</name>
    <dbReference type="NCBI Taxonomy" id="667449"/>
    <lineage>
        <taxon>Eukaryota</taxon>
        <taxon>Metazoa</taxon>
        <taxon>Ecdysozoa</taxon>
        <taxon>Arthropoda</taxon>
        <taxon>Hexapoda</taxon>
        <taxon>Insecta</taxon>
        <taxon>Pterygota</taxon>
        <taxon>Neoptera</taxon>
        <taxon>Endopterygota</taxon>
        <taxon>Lepidoptera</taxon>
        <taxon>Glossata</taxon>
        <taxon>Ditrysia</taxon>
        <taxon>Noctuoidea</taxon>
        <taxon>Noctuidae</taxon>
        <taxon>Noctuinae</taxon>
        <taxon>Hadenini</taxon>
        <taxon>Mythimna</taxon>
    </lineage>
</organism>
<dbReference type="Proteomes" id="UP001231649">
    <property type="component" value="Chromosome 20"/>
</dbReference>
<dbReference type="EMBL" id="CM056796">
    <property type="protein sequence ID" value="KAJ8713803.1"/>
    <property type="molecule type" value="Genomic_DNA"/>
</dbReference>
<keyword evidence="2" id="KW-1185">Reference proteome</keyword>
<comment type="caution">
    <text evidence="1">The sequence shown here is derived from an EMBL/GenBank/DDBJ whole genome shotgun (WGS) entry which is preliminary data.</text>
</comment>
<name>A0ACC2QDL7_9NEOP</name>
<gene>
    <name evidence="1" type="ORF">PYW08_007423</name>
</gene>
<accession>A0ACC2QDL7</accession>
<protein>
    <submittedName>
        <fullName evidence="1">Uncharacterized protein</fullName>
    </submittedName>
</protein>
<sequence length="299" mass="34256">MEDLTDVYMTPLPDSPYVRPFRFNYTQGGKEKNWDMLEVHDSVAIIVFNVTRNVLVFVKQFRPAMDEMIISNVHTISIQEPEIKSLRLFYTLNGIERSRDIQTIYDTIIVTVFNVTRKVLIMTRHFRPTIYYNSVPIQDRQDHTIDTSKYPASLGITLEMCAGIVDKNKSLQEIAKEEVLEECGYDVPLYDLQKVASYRAGVGVQGSLQTMFYCEVTDEMKKGKGGGVEDEIIEVVEKSITDVENWISGPGPLNSPPSCLFALMWFLRNKADKYRKSFERTCGECKIVTNDDFYVTSSN</sequence>
<reference evidence="1" key="1">
    <citation type="submission" date="2023-03" db="EMBL/GenBank/DDBJ databases">
        <title>Chromosome-level genomes of two armyworms, Mythimna separata and Mythimna loreyi, provide insights into the biosynthesis and reception of sex pheromones.</title>
        <authorList>
            <person name="Zhao H."/>
        </authorList>
    </citation>
    <scope>NUCLEOTIDE SEQUENCE</scope>
    <source>
        <strain evidence="1">BeijingLab</strain>
    </source>
</reference>
<evidence type="ECO:0000313" key="1">
    <source>
        <dbReference type="EMBL" id="KAJ8713803.1"/>
    </source>
</evidence>